<dbReference type="GO" id="GO:0008821">
    <property type="term" value="F:crossover junction DNA endonuclease activity"/>
    <property type="evidence" value="ECO:0007669"/>
    <property type="project" value="InterPro"/>
</dbReference>
<dbReference type="Proteomes" id="UP001055307">
    <property type="component" value="Unassembled WGS sequence"/>
</dbReference>
<dbReference type="AlphaFoldDB" id="A0AAV4ZBN2"/>
<accession>A0AAV4ZBN2</accession>
<keyword evidence="2" id="KW-1185">Reference proteome</keyword>
<dbReference type="CDD" id="cd22992">
    <property type="entry name" value="MOC1"/>
    <property type="match status" value="1"/>
</dbReference>
<dbReference type="GO" id="GO:0003676">
    <property type="term" value="F:nucleic acid binding"/>
    <property type="evidence" value="ECO:0007669"/>
    <property type="project" value="InterPro"/>
</dbReference>
<proteinExistence type="predicted"/>
<evidence type="ECO:0000313" key="1">
    <source>
        <dbReference type="EMBL" id="GJD41341.1"/>
    </source>
</evidence>
<dbReference type="Gene3D" id="3.30.420.10">
    <property type="entry name" value="Ribonuclease H-like superfamily/Ribonuclease H"/>
    <property type="match status" value="1"/>
</dbReference>
<sequence>MAELCLMAIDPGLTGAVAFYFPEHPERIAVEDMPVVNGEVNVPELERCIRSFAPALAAVEIVNAMPSIPGKDGKRRSMGAASAFNFGGAFHAAKATVQCCKVPMHLVSPKTWRAHFHLRGGGEAKEISRGEALRLFPASSDRFRRKGDHNRAEAALLAKFAADILNG</sequence>
<dbReference type="RefSeq" id="WP_192215636.1">
    <property type="nucleotide sequence ID" value="NZ_BPQF01000019.1"/>
</dbReference>
<protein>
    <submittedName>
        <fullName evidence="1">Uncharacterized protein</fullName>
    </submittedName>
</protein>
<dbReference type="PANTHER" id="PTHR36015">
    <property type="entry name" value="HOLLIDAY JUNCTION RESOLVASE MOC1, CHLOROPLASTIC-RELATED"/>
    <property type="match status" value="1"/>
</dbReference>
<organism evidence="1 2">
    <name type="scientific">Methylobacterium bullatum</name>
    <dbReference type="NCBI Taxonomy" id="570505"/>
    <lineage>
        <taxon>Bacteria</taxon>
        <taxon>Pseudomonadati</taxon>
        <taxon>Pseudomonadota</taxon>
        <taxon>Alphaproteobacteria</taxon>
        <taxon>Hyphomicrobiales</taxon>
        <taxon>Methylobacteriaceae</taxon>
        <taxon>Methylobacterium</taxon>
    </lineage>
</organism>
<dbReference type="InterPro" id="IPR036397">
    <property type="entry name" value="RNaseH_sf"/>
</dbReference>
<reference evidence="1" key="2">
    <citation type="submission" date="2021-08" db="EMBL/GenBank/DDBJ databases">
        <authorList>
            <person name="Tani A."/>
            <person name="Ola A."/>
            <person name="Ogura Y."/>
            <person name="Katsura K."/>
            <person name="Hayashi T."/>
        </authorList>
    </citation>
    <scope>NUCLEOTIDE SEQUENCE</scope>
    <source>
        <strain evidence="1">DSM 21893</strain>
    </source>
</reference>
<dbReference type="PANTHER" id="PTHR36015:SF6">
    <property type="entry name" value="HOLLIDAY JUNCTION RESOLVASE MOC1, CHLOROPLASTIC-RELATED"/>
    <property type="match status" value="1"/>
</dbReference>
<name>A0AAV4ZBN2_9HYPH</name>
<dbReference type="InterPro" id="IPR045290">
    <property type="entry name" value="MOC1-like"/>
</dbReference>
<reference evidence="1" key="1">
    <citation type="journal article" date="2016" name="Front. Microbiol.">
        <title>Genome Sequence of the Piezophilic, Mesophilic Sulfate-Reducing Bacterium Desulfovibrio indicus J2T.</title>
        <authorList>
            <person name="Cao J."/>
            <person name="Maignien L."/>
            <person name="Shao Z."/>
            <person name="Alain K."/>
            <person name="Jebbar M."/>
        </authorList>
    </citation>
    <scope>NUCLEOTIDE SEQUENCE</scope>
    <source>
        <strain evidence="1">DSM 21893</strain>
    </source>
</reference>
<evidence type="ECO:0000313" key="2">
    <source>
        <dbReference type="Proteomes" id="UP001055307"/>
    </source>
</evidence>
<dbReference type="EMBL" id="BPQF01000019">
    <property type="protein sequence ID" value="GJD41341.1"/>
    <property type="molecule type" value="Genomic_DNA"/>
</dbReference>
<comment type="caution">
    <text evidence="1">The sequence shown here is derived from an EMBL/GenBank/DDBJ whole genome shotgun (WGS) entry which is preliminary data.</text>
</comment>
<gene>
    <name evidence="1" type="ORF">OICFNHDK_3824</name>
</gene>